<keyword evidence="6 9" id="KW-0788">Thiol protease</keyword>
<dbReference type="CDD" id="cd16195">
    <property type="entry name" value="EFh_PEF_CAPN13_14"/>
    <property type="match status" value="1"/>
</dbReference>
<evidence type="ECO:0000313" key="12">
    <source>
        <dbReference type="Ensembl" id="ENSTNIP00000008353.1"/>
    </source>
</evidence>
<accession>H3CJC4</accession>
<reference evidence="12" key="3">
    <citation type="submission" date="2025-09" db="UniProtKB">
        <authorList>
            <consortium name="Ensembl"/>
        </authorList>
    </citation>
    <scope>IDENTIFICATION</scope>
</reference>
<dbReference type="SMART" id="SM00230">
    <property type="entry name" value="CysPc"/>
    <property type="match status" value="1"/>
</dbReference>
<dbReference type="PROSITE" id="PS00139">
    <property type="entry name" value="THIOL_PROTEASE_CYS"/>
    <property type="match status" value="1"/>
</dbReference>
<evidence type="ECO:0000256" key="9">
    <source>
        <dbReference type="PROSITE-ProRule" id="PRU00239"/>
    </source>
</evidence>
<reference evidence="13" key="1">
    <citation type="journal article" date="2004" name="Nature">
        <title>Genome duplication in the teleost fish Tetraodon nigroviridis reveals the early vertebrate proto-karyotype.</title>
        <authorList>
            <person name="Jaillon O."/>
            <person name="Aury J.-M."/>
            <person name="Brunet F."/>
            <person name="Petit J.-L."/>
            <person name="Stange-Thomann N."/>
            <person name="Mauceli E."/>
            <person name="Bouneau L."/>
            <person name="Fischer C."/>
            <person name="Ozouf-Costaz C."/>
            <person name="Bernot A."/>
            <person name="Nicaud S."/>
            <person name="Jaffe D."/>
            <person name="Fisher S."/>
            <person name="Lutfalla G."/>
            <person name="Dossat C."/>
            <person name="Segurens B."/>
            <person name="Dasilva C."/>
            <person name="Salanoubat M."/>
            <person name="Levy M."/>
            <person name="Boudet N."/>
            <person name="Castellano S."/>
            <person name="Anthouard V."/>
            <person name="Jubin C."/>
            <person name="Castelli V."/>
            <person name="Katinka M."/>
            <person name="Vacherie B."/>
            <person name="Biemont C."/>
            <person name="Skalli Z."/>
            <person name="Cattolico L."/>
            <person name="Poulain J."/>
            <person name="De Berardinis V."/>
            <person name="Cruaud C."/>
            <person name="Duprat S."/>
            <person name="Brottier P."/>
            <person name="Coutanceau J.-P."/>
            <person name="Gouzy J."/>
            <person name="Parra G."/>
            <person name="Lardier G."/>
            <person name="Chapple C."/>
            <person name="McKernan K.J."/>
            <person name="McEwan P."/>
            <person name="Bosak S."/>
            <person name="Kellis M."/>
            <person name="Volff J.-N."/>
            <person name="Guigo R."/>
            <person name="Zody M.C."/>
            <person name="Mesirov J."/>
            <person name="Lindblad-Toh K."/>
            <person name="Birren B."/>
            <person name="Nusbaum C."/>
            <person name="Kahn D."/>
            <person name="Robinson-Rechavi M."/>
            <person name="Laudet V."/>
            <person name="Schachter V."/>
            <person name="Quetier F."/>
            <person name="Saurin W."/>
            <person name="Scarpelli C."/>
            <person name="Wincker P."/>
            <person name="Lander E.S."/>
            <person name="Weissenbach J."/>
            <person name="Roest Crollius H."/>
        </authorList>
    </citation>
    <scope>NUCLEOTIDE SEQUENCE [LARGE SCALE GENOMIC DNA]</scope>
</reference>
<dbReference type="Gene3D" id="1.10.238.10">
    <property type="entry name" value="EF-hand"/>
    <property type="match status" value="1"/>
</dbReference>
<evidence type="ECO:0000313" key="13">
    <source>
        <dbReference type="Proteomes" id="UP000007303"/>
    </source>
</evidence>
<evidence type="ECO:0000256" key="7">
    <source>
        <dbReference type="ARBA" id="ARBA00022837"/>
    </source>
</evidence>
<dbReference type="PROSITE" id="PS50222">
    <property type="entry name" value="EF_HAND_2"/>
    <property type="match status" value="1"/>
</dbReference>
<dbReference type="FunFam" id="3.90.70.10:FF:000054">
    <property type="entry name" value="Calpain 14"/>
    <property type="match status" value="1"/>
</dbReference>
<feature type="active site" evidence="8 9">
    <location>
        <position position="261"/>
    </location>
</feature>
<sequence length="615" mass="70498">MPPPGVCLNILEARRKQSGHGSAKNPDKFFQQDYEQLKQYCLIKGLRYIDERFPPDRSSIGAGIVTPSDLDRVVWMRPTKIVPNPYLTVSGISRFDISQGILGNCWFLASLGALTFQPDIFKEVVPLEQTFQENYCGLFHFRFWRFGKWVDVVIDDKLPTINGKLIFVHSKDSNEFWPALLEKAYAKVCGSYADMNEGSPADALMDFTGGIHIPIQLSDPPRYLWDLMLRAGRSKSLMSSGTQQGETSANSILPNGLVEGHAYTITGVKEMLHQGKVVRLVRLWNPWGRGEWKGDWSDESPLWKTVSSEDRKLCLSVADDGEFWMRLEDFCSFFTDFDICCLCPSCLDGEEPCRWRTTMFEGRWVSEVTAGGCMNYKESFWTNPQFRIKLHGKNSDNSCDENIYVSLMQKPDKRKRHMYKNLHIGFSVFQVNTTHFCIIERKLNIEDDQKKAHFFRQHSDKYEEVGAEQLQGLLNDQILKGDLKSGGFSIDACRSMVALMDNSITGKLNSEEFVCLWNKVIKYRDIFYLTDVSRTGTLSLKELRNAFNTLGKMLSDDMLSLMVLRYGASSGHMSLESFISLILRLECMHKIFKNLSDGKSMNLRESEWIYLSMYT</sequence>
<evidence type="ECO:0000256" key="3">
    <source>
        <dbReference type="ARBA" id="ARBA00022723"/>
    </source>
</evidence>
<evidence type="ECO:0000256" key="4">
    <source>
        <dbReference type="ARBA" id="ARBA00022737"/>
    </source>
</evidence>
<dbReference type="FunFam" id="1.10.238.10:FF:000175">
    <property type="entry name" value="Calpain 14"/>
    <property type="match status" value="1"/>
</dbReference>
<evidence type="ECO:0000256" key="6">
    <source>
        <dbReference type="ARBA" id="ARBA00022807"/>
    </source>
</evidence>
<keyword evidence="4" id="KW-0677">Repeat</keyword>
<dbReference type="AlphaFoldDB" id="H3CJC4"/>
<dbReference type="SUPFAM" id="SSF47473">
    <property type="entry name" value="EF-hand"/>
    <property type="match status" value="1"/>
</dbReference>
<dbReference type="InterPro" id="IPR011992">
    <property type="entry name" value="EF-hand-dom_pair"/>
</dbReference>
<evidence type="ECO:0000256" key="2">
    <source>
        <dbReference type="ARBA" id="ARBA00022670"/>
    </source>
</evidence>
<dbReference type="GO" id="GO:0005737">
    <property type="term" value="C:cytoplasm"/>
    <property type="evidence" value="ECO:0007669"/>
    <property type="project" value="TreeGrafter"/>
</dbReference>
<dbReference type="PROSITE" id="PS00018">
    <property type="entry name" value="EF_HAND_1"/>
    <property type="match status" value="1"/>
</dbReference>
<dbReference type="InParanoid" id="H3CJC4"/>
<dbReference type="InterPro" id="IPR054069">
    <property type="entry name" value="CAPN3/13-like_C_EFh"/>
</dbReference>
<dbReference type="InterPro" id="IPR002048">
    <property type="entry name" value="EF_hand_dom"/>
</dbReference>
<dbReference type="STRING" id="99883.ENSTNIP00000008353"/>
<name>H3CJC4_TETNG</name>
<dbReference type="Proteomes" id="UP000007303">
    <property type="component" value="Unassembled WGS sequence"/>
</dbReference>
<dbReference type="InterPro" id="IPR022683">
    <property type="entry name" value="Calpain_III"/>
</dbReference>
<dbReference type="GeneTree" id="ENSGT00940000160421"/>
<feature type="domain" description="EF-hand" evidence="11">
    <location>
        <begin position="518"/>
        <end position="553"/>
    </location>
</feature>
<dbReference type="InterPro" id="IPR018247">
    <property type="entry name" value="EF_Hand_1_Ca_BS"/>
</dbReference>
<comment type="similarity">
    <text evidence="1">Belongs to the peptidase C2 family.</text>
</comment>
<evidence type="ECO:0000256" key="1">
    <source>
        <dbReference type="ARBA" id="ARBA00007623"/>
    </source>
</evidence>
<dbReference type="GO" id="GO:0006508">
    <property type="term" value="P:proteolysis"/>
    <property type="evidence" value="ECO:0007669"/>
    <property type="project" value="UniProtKB-KW"/>
</dbReference>
<feature type="active site" evidence="8 9">
    <location>
        <position position="285"/>
    </location>
</feature>
<dbReference type="InterPro" id="IPR036213">
    <property type="entry name" value="Calpain_III_sf"/>
</dbReference>
<dbReference type="InterPro" id="IPR022682">
    <property type="entry name" value="Calpain_domain_III"/>
</dbReference>
<feature type="domain" description="Calpain catalytic" evidence="10">
    <location>
        <begin position="47"/>
        <end position="343"/>
    </location>
</feature>
<keyword evidence="13" id="KW-1185">Reference proteome</keyword>
<keyword evidence="7" id="KW-0106">Calcium</keyword>
<evidence type="ECO:0000256" key="5">
    <source>
        <dbReference type="ARBA" id="ARBA00022801"/>
    </source>
</evidence>
<dbReference type="GO" id="GO:0005509">
    <property type="term" value="F:calcium ion binding"/>
    <property type="evidence" value="ECO:0007669"/>
    <property type="project" value="InterPro"/>
</dbReference>
<dbReference type="Ensembl" id="ENSTNIT00000008519.1">
    <property type="protein sequence ID" value="ENSTNIP00000008353.1"/>
    <property type="gene ID" value="ENSTNIG00000005648.1"/>
</dbReference>
<dbReference type="OMA" id="RESEWIY"/>
<dbReference type="HOGENOM" id="CLU_010982_0_1_1"/>
<evidence type="ECO:0008006" key="14">
    <source>
        <dbReference type="Google" id="ProtNLM"/>
    </source>
</evidence>
<evidence type="ECO:0000256" key="8">
    <source>
        <dbReference type="PIRSR" id="PIRSR622684-1"/>
    </source>
</evidence>
<dbReference type="InterPro" id="IPR038765">
    <property type="entry name" value="Papain-like_cys_pep_sf"/>
</dbReference>
<dbReference type="CDD" id="cd00044">
    <property type="entry name" value="CysPc"/>
    <property type="match status" value="1"/>
</dbReference>
<dbReference type="Gene3D" id="2.60.120.380">
    <property type="match status" value="1"/>
</dbReference>
<keyword evidence="5 9" id="KW-0378">Hydrolase</keyword>
<dbReference type="PANTHER" id="PTHR10183:SF302">
    <property type="entry name" value="CALPAIN-14"/>
    <property type="match status" value="1"/>
</dbReference>
<dbReference type="Pfam" id="PF00648">
    <property type="entry name" value="Peptidase_C2"/>
    <property type="match status" value="1"/>
</dbReference>
<reference evidence="12" key="2">
    <citation type="submission" date="2025-08" db="UniProtKB">
        <authorList>
            <consortium name="Ensembl"/>
        </authorList>
    </citation>
    <scope>IDENTIFICATION</scope>
</reference>
<evidence type="ECO:0000259" key="11">
    <source>
        <dbReference type="PROSITE" id="PS50222"/>
    </source>
</evidence>
<dbReference type="SUPFAM" id="SSF54001">
    <property type="entry name" value="Cysteine proteinases"/>
    <property type="match status" value="1"/>
</dbReference>
<dbReference type="SUPFAM" id="SSF49758">
    <property type="entry name" value="Calpain large subunit, middle domain (domain III)"/>
    <property type="match status" value="1"/>
</dbReference>
<feature type="active site" evidence="8 9">
    <location>
        <position position="105"/>
    </location>
</feature>
<dbReference type="PROSITE" id="PS50203">
    <property type="entry name" value="CALPAIN_CAT"/>
    <property type="match status" value="1"/>
</dbReference>
<dbReference type="Pfam" id="PF21875">
    <property type="entry name" value="CAPN13-like_C_EFh"/>
    <property type="match status" value="1"/>
</dbReference>
<dbReference type="GO" id="GO:0004198">
    <property type="term" value="F:calcium-dependent cysteine-type endopeptidase activity"/>
    <property type="evidence" value="ECO:0007669"/>
    <property type="project" value="InterPro"/>
</dbReference>
<dbReference type="PRINTS" id="PR00704">
    <property type="entry name" value="CALPAIN"/>
</dbReference>
<dbReference type="Pfam" id="PF01067">
    <property type="entry name" value="Calpain_III"/>
    <property type="match status" value="1"/>
</dbReference>
<proteinExistence type="inferred from homology"/>
<organism evidence="12 13">
    <name type="scientific">Tetraodon nigroviridis</name>
    <name type="common">Spotted green pufferfish</name>
    <name type="synonym">Chelonodon nigroviridis</name>
    <dbReference type="NCBI Taxonomy" id="99883"/>
    <lineage>
        <taxon>Eukaryota</taxon>
        <taxon>Metazoa</taxon>
        <taxon>Chordata</taxon>
        <taxon>Craniata</taxon>
        <taxon>Vertebrata</taxon>
        <taxon>Euteleostomi</taxon>
        <taxon>Actinopterygii</taxon>
        <taxon>Neopterygii</taxon>
        <taxon>Teleostei</taxon>
        <taxon>Neoteleostei</taxon>
        <taxon>Acanthomorphata</taxon>
        <taxon>Eupercaria</taxon>
        <taxon>Tetraodontiformes</taxon>
        <taxon>Tetradontoidea</taxon>
        <taxon>Tetraodontidae</taxon>
        <taxon>Tetraodon</taxon>
    </lineage>
</organism>
<keyword evidence="3" id="KW-0479">Metal-binding</keyword>
<dbReference type="SMART" id="SM00720">
    <property type="entry name" value="calpain_III"/>
    <property type="match status" value="1"/>
</dbReference>
<dbReference type="PANTHER" id="PTHR10183">
    <property type="entry name" value="CALPAIN"/>
    <property type="match status" value="1"/>
</dbReference>
<evidence type="ECO:0000259" key="10">
    <source>
        <dbReference type="PROSITE" id="PS50203"/>
    </source>
</evidence>
<dbReference type="Gene3D" id="3.90.70.10">
    <property type="entry name" value="Cysteine proteinases"/>
    <property type="match status" value="1"/>
</dbReference>
<dbReference type="InterPro" id="IPR022684">
    <property type="entry name" value="Calpain_cysteine_protease"/>
</dbReference>
<dbReference type="InterPro" id="IPR000169">
    <property type="entry name" value="Pept_cys_AS"/>
</dbReference>
<protein>
    <recommendedName>
        <fullName evidence="14">Calpain catalytic domain-containing protein</fullName>
    </recommendedName>
</protein>
<keyword evidence="2 9" id="KW-0645">Protease</keyword>
<dbReference type="InterPro" id="IPR001300">
    <property type="entry name" value="Peptidase_C2_calpain_cat"/>
</dbReference>